<comment type="caution">
    <text evidence="2">The sequence shown here is derived from an EMBL/GenBank/DDBJ whole genome shotgun (WGS) entry which is preliminary data.</text>
</comment>
<organism evidence="2 3">
    <name type="scientific">Prorocentrum cordatum</name>
    <dbReference type="NCBI Taxonomy" id="2364126"/>
    <lineage>
        <taxon>Eukaryota</taxon>
        <taxon>Sar</taxon>
        <taxon>Alveolata</taxon>
        <taxon>Dinophyceae</taxon>
        <taxon>Prorocentrales</taxon>
        <taxon>Prorocentraceae</taxon>
        <taxon>Prorocentrum</taxon>
    </lineage>
</organism>
<evidence type="ECO:0000313" key="3">
    <source>
        <dbReference type="Proteomes" id="UP001189429"/>
    </source>
</evidence>
<feature type="region of interest" description="Disordered" evidence="1">
    <location>
        <begin position="535"/>
        <end position="554"/>
    </location>
</feature>
<dbReference type="Proteomes" id="UP001189429">
    <property type="component" value="Unassembled WGS sequence"/>
</dbReference>
<keyword evidence="3" id="KW-1185">Reference proteome</keyword>
<dbReference type="EMBL" id="CAUYUJ010014976">
    <property type="protein sequence ID" value="CAK0848413.1"/>
    <property type="molecule type" value="Genomic_DNA"/>
</dbReference>
<evidence type="ECO:0000256" key="1">
    <source>
        <dbReference type="SAM" id="MobiDB-lite"/>
    </source>
</evidence>
<feature type="region of interest" description="Disordered" evidence="1">
    <location>
        <begin position="565"/>
        <end position="587"/>
    </location>
</feature>
<proteinExistence type="predicted"/>
<reference evidence="2" key="1">
    <citation type="submission" date="2023-10" db="EMBL/GenBank/DDBJ databases">
        <authorList>
            <person name="Chen Y."/>
            <person name="Shah S."/>
            <person name="Dougan E. K."/>
            <person name="Thang M."/>
            <person name="Chan C."/>
        </authorList>
    </citation>
    <scope>NUCLEOTIDE SEQUENCE [LARGE SCALE GENOMIC DNA]</scope>
</reference>
<gene>
    <name evidence="2" type="ORF">PCOR1329_LOCUS41353</name>
</gene>
<name>A0ABN9TQL0_9DINO</name>
<evidence type="ECO:0000313" key="2">
    <source>
        <dbReference type="EMBL" id="CAK0848413.1"/>
    </source>
</evidence>
<accession>A0ABN9TQL0</accession>
<protein>
    <submittedName>
        <fullName evidence="2">Uncharacterized protein</fullName>
    </submittedName>
</protein>
<feature type="non-terminal residue" evidence="2">
    <location>
        <position position="834"/>
    </location>
</feature>
<sequence length="834" mass="90767">MQRFSVVRPGLSVLGACYTFIGDGDLSPVVRLPGDVLGELAVAAGLVFLGEVDLCRVPSDVAFTTDSSLRGYAVCEARLEPWEALAATRWRERQRFVATEPEVAPDDEQYEGRAAGFCDISEPLPVELPPRLRHAVAKRRRVELEIGVPPEPLADALLDAGRWVERRRGAWRRPGRIHALEARAAVAPLWRAAGDVNFHGKEILSLCDNMSSVLAFEKGRATNFELLAQCRRAAAVCFGCEIRWRPRHVPGIYNVADHGSRAADRGELLPGRYRGRGALSAPTSGSRRIPVVPPAAGWAKASPTTATEFEIGREQAELLGVKGTKMKSREYSPTSDPDEIDMNMFGASLLHPSLREFLYGAHMYTLGHAKILNRTLLSALGLLQFYNGAHLYILDHAKSLNGHWLSALGLLKFLDGHLVEHWLKSGEVWWVHLGLPCTRWVPVGGARDPSPADRTLVAFTVRVLRLCRTLGIFVTFENPPASRVWKWPALQRELQRLAWPKVLFDSCRFGAPFKKPGPASDARLDVADDSGRGLPTQLVPPAGLVGQGGPPRSTRARAAADVAVAPAPAQPRSHWQPRATAGVGAREADVEAGADSAVLTPRRAGRSQRDPVPRPVAVAARRRRAQAAARGDVAAGQRQAAPGEYLRLASLRPATVDSYASAVIELTDYANRRGLLLTTPELADETLNLYFEDLFFAGEPQYLARNALHGLCKVRGWSASRPRFHKAKDALTGWAAKLPATPREPPPFEAVQLTCAVLDNGTTSDLLACLASVTGFDMYFRPGELLAIKPEHVFGSRTSGRASDITVVVAPLGDDKPAKNKDFDCTVKAGTDLP</sequence>